<feature type="region of interest" description="Disordered" evidence="1">
    <location>
        <begin position="178"/>
        <end position="230"/>
    </location>
</feature>
<proteinExistence type="predicted"/>
<keyword evidence="3" id="KW-0732">Signal</keyword>
<accession>A0A9E2L117</accession>
<dbReference type="EMBL" id="JAHLFV010000054">
    <property type="protein sequence ID" value="MBU3849389.1"/>
    <property type="molecule type" value="Genomic_DNA"/>
</dbReference>
<dbReference type="Proteomes" id="UP000823914">
    <property type="component" value="Unassembled WGS sequence"/>
</dbReference>
<comment type="caution">
    <text evidence="4">The sequence shown here is derived from an EMBL/GenBank/DDBJ whole genome shotgun (WGS) entry which is preliminary data.</text>
</comment>
<organism evidence="4 5">
    <name type="scientific">Candidatus Treponema excrementipullorum</name>
    <dbReference type="NCBI Taxonomy" id="2838768"/>
    <lineage>
        <taxon>Bacteria</taxon>
        <taxon>Pseudomonadati</taxon>
        <taxon>Spirochaetota</taxon>
        <taxon>Spirochaetia</taxon>
        <taxon>Spirochaetales</taxon>
        <taxon>Treponemataceae</taxon>
        <taxon>Treponema</taxon>
    </lineage>
</organism>
<evidence type="ECO:0000313" key="5">
    <source>
        <dbReference type="Proteomes" id="UP000823914"/>
    </source>
</evidence>
<feature type="chain" id="PRO_5038528753" evidence="3">
    <location>
        <begin position="25"/>
        <end position="230"/>
    </location>
</feature>
<evidence type="ECO:0000256" key="2">
    <source>
        <dbReference type="SAM" id="Phobius"/>
    </source>
</evidence>
<gene>
    <name evidence="4" type="ORF">IAA16_02355</name>
</gene>
<keyword evidence="2" id="KW-0472">Membrane</keyword>
<feature type="signal peptide" evidence="3">
    <location>
        <begin position="1"/>
        <end position="24"/>
    </location>
</feature>
<reference evidence="4" key="2">
    <citation type="submission" date="2021-04" db="EMBL/GenBank/DDBJ databases">
        <authorList>
            <person name="Gilroy R."/>
        </authorList>
    </citation>
    <scope>NUCLEOTIDE SEQUENCE</scope>
    <source>
        <strain evidence="4">Gambia15-2214</strain>
    </source>
</reference>
<keyword evidence="2" id="KW-1133">Transmembrane helix</keyword>
<keyword evidence="2" id="KW-0812">Transmembrane</keyword>
<feature type="transmembrane region" description="Helical" evidence="2">
    <location>
        <begin position="100"/>
        <end position="120"/>
    </location>
</feature>
<protein>
    <submittedName>
        <fullName evidence="4">Uncharacterized protein</fullName>
    </submittedName>
</protein>
<name>A0A9E2L117_9SPIR</name>
<evidence type="ECO:0000313" key="4">
    <source>
        <dbReference type="EMBL" id="MBU3849389.1"/>
    </source>
</evidence>
<evidence type="ECO:0000256" key="1">
    <source>
        <dbReference type="SAM" id="MobiDB-lite"/>
    </source>
</evidence>
<dbReference type="PROSITE" id="PS51257">
    <property type="entry name" value="PROKAR_LIPOPROTEIN"/>
    <property type="match status" value="1"/>
</dbReference>
<sequence length="230" mass="25153">MRFFLKRIAFCTLIIFSCSLMAFAEPTVEIEPYTQDEFPSWAQDIRRTEIVTLGSLPFTTLGVTLGYSLYRYASNGFNPEYIPNPFAKSATGSLSSKEQIGIVLTSVGISAVIGLVDLTIRLIQRSAAKKEAIRQRDDTLIITPLSDSIGDSALQKSVNNSTNNNVLQESTGDIQVQDSEGDGALPESAKTDISSQSKKRTALLEQEEGSSQSEQNLKKESMPHAGSYNE</sequence>
<dbReference type="AlphaFoldDB" id="A0A9E2L117"/>
<evidence type="ECO:0000256" key="3">
    <source>
        <dbReference type="SAM" id="SignalP"/>
    </source>
</evidence>
<reference evidence="4" key="1">
    <citation type="journal article" date="2021" name="PeerJ">
        <title>Extensive microbial diversity within the chicken gut microbiome revealed by metagenomics and culture.</title>
        <authorList>
            <person name="Gilroy R."/>
            <person name="Ravi A."/>
            <person name="Getino M."/>
            <person name="Pursley I."/>
            <person name="Horton D.L."/>
            <person name="Alikhan N.F."/>
            <person name="Baker D."/>
            <person name="Gharbi K."/>
            <person name="Hall N."/>
            <person name="Watson M."/>
            <person name="Adriaenssens E.M."/>
            <person name="Foster-Nyarko E."/>
            <person name="Jarju S."/>
            <person name="Secka A."/>
            <person name="Antonio M."/>
            <person name="Oren A."/>
            <person name="Chaudhuri R.R."/>
            <person name="La Ragione R."/>
            <person name="Hildebrand F."/>
            <person name="Pallen M.J."/>
        </authorList>
    </citation>
    <scope>NUCLEOTIDE SEQUENCE</scope>
    <source>
        <strain evidence="4">Gambia15-2214</strain>
    </source>
</reference>